<evidence type="ECO:0000313" key="2">
    <source>
        <dbReference type="Proteomes" id="UP000283627"/>
    </source>
</evidence>
<evidence type="ECO:0000313" key="1">
    <source>
        <dbReference type="EMBL" id="RON51655.1"/>
    </source>
</evidence>
<comment type="caution">
    <text evidence="1">The sequence shown here is derived from an EMBL/GenBank/DDBJ whole genome shotgun (WGS) entry which is preliminary data.</text>
</comment>
<dbReference type="EMBL" id="MOBP01000012">
    <property type="protein sequence ID" value="RON51655.1"/>
    <property type="molecule type" value="Genomic_DNA"/>
</dbReference>
<dbReference type="Proteomes" id="UP000283627">
    <property type="component" value="Unassembled WGS sequence"/>
</dbReference>
<name>A0A423KFT5_9PSED</name>
<reference evidence="1 2" key="1">
    <citation type="submission" date="2016-10" db="EMBL/GenBank/DDBJ databases">
        <title>Comparative genome analysis of multiple Pseudomonas spp. focuses on biocontrol and plant growth promoting traits.</title>
        <authorList>
            <person name="Tao X.-Y."/>
            <person name="Taylor C.G."/>
        </authorList>
    </citation>
    <scope>NUCLEOTIDE SEQUENCE [LARGE SCALE GENOMIC DNA]</scope>
    <source>
        <strain evidence="1 2">39A2</strain>
    </source>
</reference>
<sequence length="118" mass="13212">MKKTAIAYGVAFSGLSYIQAPVAEEFTDREIAVKLIAGQRACTQVNPAGNYSYKNFINTPEMEVTDEVKAETLIAETSPDYQEEIRRAQDEMVRDETGRAALGLLCSYYKPPKGFSFW</sequence>
<protein>
    <submittedName>
        <fullName evidence="1">Uncharacterized protein</fullName>
    </submittedName>
</protein>
<gene>
    <name evidence="1" type="ORF">BK665_17430</name>
</gene>
<accession>A0A423KFT5</accession>
<proteinExistence type="predicted"/>
<organism evidence="1 2">
    <name type="scientific">Pseudomonas frederiksbergensis</name>
    <dbReference type="NCBI Taxonomy" id="104087"/>
    <lineage>
        <taxon>Bacteria</taxon>
        <taxon>Pseudomonadati</taxon>
        <taxon>Pseudomonadota</taxon>
        <taxon>Gammaproteobacteria</taxon>
        <taxon>Pseudomonadales</taxon>
        <taxon>Pseudomonadaceae</taxon>
        <taxon>Pseudomonas</taxon>
    </lineage>
</organism>
<dbReference type="AlphaFoldDB" id="A0A423KFT5"/>